<dbReference type="InterPro" id="IPR026992">
    <property type="entry name" value="DIOX_N"/>
</dbReference>
<evidence type="ECO:0000313" key="6">
    <source>
        <dbReference type="EMBL" id="TMW94254.1"/>
    </source>
</evidence>
<gene>
    <name evidence="6" type="ORF">EJD97_010521</name>
</gene>
<evidence type="ECO:0000256" key="3">
    <source>
        <dbReference type="ARBA" id="ARBA00023004"/>
    </source>
</evidence>
<protein>
    <recommendedName>
        <fullName evidence="5">Fe2OG dioxygenase domain-containing protein</fullName>
    </recommendedName>
</protein>
<evidence type="ECO:0000256" key="1">
    <source>
        <dbReference type="ARBA" id="ARBA00022723"/>
    </source>
</evidence>
<dbReference type="PROSITE" id="PS51471">
    <property type="entry name" value="FE2OG_OXY"/>
    <property type="match status" value="1"/>
</dbReference>
<reference evidence="6" key="1">
    <citation type="submission" date="2019-05" db="EMBL/GenBank/DDBJ databases">
        <title>The de novo reference genome and transcriptome assemblies of the wild tomato species Solanum chilense.</title>
        <authorList>
            <person name="Stam R."/>
            <person name="Nosenko T."/>
            <person name="Hoerger A.C."/>
            <person name="Stephan W."/>
            <person name="Seidel M.A."/>
            <person name="Kuhn J.M.M."/>
            <person name="Haberer G."/>
            <person name="Tellier A."/>
        </authorList>
    </citation>
    <scope>NUCLEOTIDE SEQUENCE</scope>
    <source>
        <tissue evidence="6">Mature leaves</tissue>
    </source>
</reference>
<dbReference type="EMBL" id="RXGB01002688">
    <property type="protein sequence ID" value="TMW94254.1"/>
    <property type="molecule type" value="Genomic_DNA"/>
</dbReference>
<keyword evidence="2" id="KW-0847">Vitamin C</keyword>
<dbReference type="Pfam" id="PF03171">
    <property type="entry name" value="2OG-FeII_Oxy"/>
    <property type="match status" value="1"/>
</dbReference>
<sequence>MASTKVKIPTIDFSNPELKPNTPLWESIKIQVFEALKEYGCFEAIYDKIPNETREGIFDISKEIFEFPLETKLKNYSEIPLHGYVGMIPHLPLYESLCIPDLNPQSVQTFSNIFWPHGNPDFCNLVKSYSNPIVELDEMLKRMILENLGLKNHIHELDPNFIMFRFTHYKGSSIISEDHENNIKHDGLSGHTDVSFLTFISQNQVNGLQINKNGEWIDVNLSPNSYAVLCGDSFKAWTNGRLHSVYHRVTMSGEIDRFSIQFNTYLKPGHFIEAPKELVDEKHPLLFKPYEMLGLFSYVASRDSSVDVFKDYCGVSYDKM</sequence>
<evidence type="ECO:0000259" key="5">
    <source>
        <dbReference type="PROSITE" id="PS51471"/>
    </source>
</evidence>
<dbReference type="Pfam" id="PF14226">
    <property type="entry name" value="DIOX_N"/>
    <property type="match status" value="1"/>
</dbReference>
<comment type="caution">
    <text evidence="6">The sequence shown here is derived from an EMBL/GenBank/DDBJ whole genome shotgun (WGS) entry which is preliminary data.</text>
</comment>
<dbReference type="SUPFAM" id="SSF51197">
    <property type="entry name" value="Clavaminate synthase-like"/>
    <property type="match status" value="1"/>
</dbReference>
<dbReference type="InterPro" id="IPR050231">
    <property type="entry name" value="Iron_ascorbate_oxido_reductase"/>
</dbReference>
<comment type="similarity">
    <text evidence="4">Belongs to the iron/ascorbate-dependent oxidoreductase family.</text>
</comment>
<dbReference type="InterPro" id="IPR005123">
    <property type="entry name" value="Oxoglu/Fe-dep_dioxygenase_dom"/>
</dbReference>
<evidence type="ECO:0000256" key="4">
    <source>
        <dbReference type="RuleBase" id="RU003682"/>
    </source>
</evidence>
<proteinExistence type="inferred from homology"/>
<keyword evidence="4" id="KW-0560">Oxidoreductase</keyword>
<dbReference type="GO" id="GO:0046872">
    <property type="term" value="F:metal ion binding"/>
    <property type="evidence" value="ECO:0007669"/>
    <property type="project" value="UniProtKB-KW"/>
</dbReference>
<accession>A0A6N2BIQ2</accession>
<organism evidence="6">
    <name type="scientific">Solanum chilense</name>
    <name type="common">Tomato</name>
    <name type="synonym">Lycopersicon chilense</name>
    <dbReference type="NCBI Taxonomy" id="4083"/>
    <lineage>
        <taxon>Eukaryota</taxon>
        <taxon>Viridiplantae</taxon>
        <taxon>Streptophyta</taxon>
        <taxon>Embryophyta</taxon>
        <taxon>Tracheophyta</taxon>
        <taxon>Spermatophyta</taxon>
        <taxon>Magnoliopsida</taxon>
        <taxon>eudicotyledons</taxon>
        <taxon>Gunneridae</taxon>
        <taxon>Pentapetalae</taxon>
        <taxon>asterids</taxon>
        <taxon>lamiids</taxon>
        <taxon>Solanales</taxon>
        <taxon>Solanaceae</taxon>
        <taxon>Solanoideae</taxon>
        <taxon>Solaneae</taxon>
        <taxon>Solanum</taxon>
        <taxon>Solanum subgen. Lycopersicon</taxon>
    </lineage>
</organism>
<evidence type="ECO:0000256" key="2">
    <source>
        <dbReference type="ARBA" id="ARBA00022896"/>
    </source>
</evidence>
<keyword evidence="1 4" id="KW-0479">Metal-binding</keyword>
<feature type="domain" description="Fe2OG dioxygenase" evidence="5">
    <location>
        <begin position="158"/>
        <end position="268"/>
    </location>
</feature>
<dbReference type="InterPro" id="IPR027443">
    <property type="entry name" value="IPNS-like_sf"/>
</dbReference>
<dbReference type="AlphaFoldDB" id="A0A6N2BIQ2"/>
<dbReference type="GO" id="GO:0031418">
    <property type="term" value="F:L-ascorbic acid binding"/>
    <property type="evidence" value="ECO:0007669"/>
    <property type="project" value="UniProtKB-KW"/>
</dbReference>
<dbReference type="GO" id="GO:0016706">
    <property type="term" value="F:2-oxoglutarate-dependent dioxygenase activity"/>
    <property type="evidence" value="ECO:0007669"/>
    <property type="project" value="UniProtKB-ARBA"/>
</dbReference>
<dbReference type="GO" id="GO:0009805">
    <property type="term" value="P:coumarin biosynthetic process"/>
    <property type="evidence" value="ECO:0007669"/>
    <property type="project" value="UniProtKB-ARBA"/>
</dbReference>
<dbReference type="Gene3D" id="2.60.120.330">
    <property type="entry name" value="B-lactam Antibiotic, Isopenicillin N Synthase, Chain"/>
    <property type="match status" value="1"/>
</dbReference>
<keyword evidence="3 4" id="KW-0408">Iron</keyword>
<dbReference type="InterPro" id="IPR044861">
    <property type="entry name" value="IPNS-like_FE2OG_OXY"/>
</dbReference>
<dbReference type="PANTHER" id="PTHR47990">
    <property type="entry name" value="2-OXOGLUTARATE (2OG) AND FE(II)-DEPENDENT OXYGENASE SUPERFAMILY PROTEIN-RELATED"/>
    <property type="match status" value="1"/>
</dbReference>
<name>A0A6N2BIQ2_SOLCI</name>
<dbReference type="GO" id="GO:0002238">
    <property type="term" value="P:response to molecule of fungal origin"/>
    <property type="evidence" value="ECO:0007669"/>
    <property type="project" value="UniProtKB-ARBA"/>
</dbReference>